<evidence type="ECO:0000259" key="5">
    <source>
        <dbReference type="PROSITE" id="PS50105"/>
    </source>
</evidence>
<keyword evidence="4" id="KW-0812">Transmembrane</keyword>
<dbReference type="SUPFAM" id="SSF47769">
    <property type="entry name" value="SAM/Pointed domain"/>
    <property type="match status" value="1"/>
</dbReference>
<dbReference type="Pfam" id="PF07647">
    <property type="entry name" value="SAM_2"/>
    <property type="match status" value="1"/>
</dbReference>
<dbReference type="PANTHER" id="PTHR44943">
    <property type="entry name" value="CELLULOSE SYNTHASE OPERON PROTEIN C"/>
    <property type="match status" value="1"/>
</dbReference>
<sequence>EYLNLKEEEEEEEERKARDSQEKASNDNDGTALLNGRDSGNNVNNASVDMTRPNNGNATIDEVEKRYLLCLLCYARCLRKNKELKKSESNLTRLLEIWPNHYGAHVEYGLCLFEMQRFEEARFHYLEAIRIDEKDHTAYRHYGTLCFIAREYVQALWSWENCFALMTCARGTRYIDCLENALQNTGTRKDFASLLARYGWCVFHVQKNMALARQCYEMALSYDDNNTLALKCLGILLHREYGDSKTALQHLERVMKLDPNSAVAIAWYADCLRCAKSISISNRLEQVAMLWNKALTMQPDLLKANALQIAYEEFTVEYRVYRSMRSVFVFLLSLSSFQYLHRSKRNNKQWLRDTVKLPEYLPHFQCCGYSDIRMATYIDEQTLIDEVKILKRPHRMVFLKKASELRDEMLAFENWLKKLHCERYLSKFENIGVFTVLDALSVIRSKEDLKEICENDAQAQFLLWLIVFSMNKNNEKKTIHFFLLFVFVIGLVKKMYKQNLAYKDFIQK</sequence>
<dbReference type="SUPFAM" id="SSF48452">
    <property type="entry name" value="TPR-like"/>
    <property type="match status" value="1"/>
</dbReference>
<evidence type="ECO:0000313" key="6">
    <source>
        <dbReference type="EMBL" id="ETO31712.1"/>
    </source>
</evidence>
<evidence type="ECO:0000256" key="4">
    <source>
        <dbReference type="SAM" id="Phobius"/>
    </source>
</evidence>
<dbReference type="InterPro" id="IPR001660">
    <property type="entry name" value="SAM"/>
</dbReference>
<gene>
    <name evidence="6" type="ORF">RFI_05407</name>
</gene>
<dbReference type="InterPro" id="IPR019734">
    <property type="entry name" value="TPR_rpt"/>
</dbReference>
<protein>
    <recommendedName>
        <fullName evidence="5">SAM domain-containing protein</fullName>
    </recommendedName>
</protein>
<dbReference type="InterPro" id="IPR011990">
    <property type="entry name" value="TPR-like_helical_dom_sf"/>
</dbReference>
<keyword evidence="1" id="KW-0677">Repeat</keyword>
<dbReference type="InterPro" id="IPR013761">
    <property type="entry name" value="SAM/pointed_sf"/>
</dbReference>
<dbReference type="InterPro" id="IPR051685">
    <property type="entry name" value="Ycf3/AcsC/BcsC/TPR_MFPF"/>
</dbReference>
<dbReference type="Proteomes" id="UP000023152">
    <property type="component" value="Unassembled WGS sequence"/>
</dbReference>
<dbReference type="Pfam" id="PF13181">
    <property type="entry name" value="TPR_8"/>
    <property type="match status" value="1"/>
</dbReference>
<keyword evidence="7" id="KW-1185">Reference proteome</keyword>
<dbReference type="EMBL" id="ASPP01004756">
    <property type="protein sequence ID" value="ETO31712.1"/>
    <property type="molecule type" value="Genomic_DNA"/>
</dbReference>
<keyword evidence="4" id="KW-0472">Membrane</keyword>
<keyword evidence="4" id="KW-1133">Transmembrane helix</keyword>
<feature type="compositionally biased region" description="Basic and acidic residues" evidence="3">
    <location>
        <begin position="14"/>
        <end position="26"/>
    </location>
</feature>
<reference evidence="6 7" key="1">
    <citation type="journal article" date="2013" name="Curr. Biol.">
        <title>The Genome of the Foraminiferan Reticulomyxa filosa.</title>
        <authorList>
            <person name="Glockner G."/>
            <person name="Hulsmann N."/>
            <person name="Schleicher M."/>
            <person name="Noegel A.A."/>
            <person name="Eichinger L."/>
            <person name="Gallinger C."/>
            <person name="Pawlowski J."/>
            <person name="Sierra R."/>
            <person name="Euteneuer U."/>
            <person name="Pillet L."/>
            <person name="Moustafa A."/>
            <person name="Platzer M."/>
            <person name="Groth M."/>
            <person name="Szafranski K."/>
            <person name="Schliwa M."/>
        </authorList>
    </citation>
    <scope>NUCLEOTIDE SEQUENCE [LARGE SCALE GENOMIC DNA]</scope>
</reference>
<dbReference type="PANTHER" id="PTHR44943:SF4">
    <property type="entry name" value="TPR REPEAT-CONTAINING PROTEIN MJ0798"/>
    <property type="match status" value="1"/>
</dbReference>
<evidence type="ECO:0000256" key="3">
    <source>
        <dbReference type="SAM" id="MobiDB-lite"/>
    </source>
</evidence>
<evidence type="ECO:0000313" key="7">
    <source>
        <dbReference type="Proteomes" id="UP000023152"/>
    </source>
</evidence>
<feature type="domain" description="SAM" evidence="5">
    <location>
        <begin position="342"/>
        <end position="408"/>
    </location>
</feature>
<dbReference type="PROSITE" id="PS50105">
    <property type="entry name" value="SAM_DOMAIN"/>
    <property type="match status" value="1"/>
</dbReference>
<feature type="compositionally biased region" description="Polar residues" evidence="3">
    <location>
        <begin position="38"/>
        <end position="56"/>
    </location>
</feature>
<comment type="caution">
    <text evidence="6">The sequence shown here is derived from an EMBL/GenBank/DDBJ whole genome shotgun (WGS) entry which is preliminary data.</text>
</comment>
<keyword evidence="2" id="KW-0802">TPR repeat</keyword>
<name>X6P2C7_RETFI</name>
<feature type="region of interest" description="Disordered" evidence="3">
    <location>
        <begin position="1"/>
        <end position="56"/>
    </location>
</feature>
<evidence type="ECO:0000256" key="2">
    <source>
        <dbReference type="ARBA" id="ARBA00022803"/>
    </source>
</evidence>
<feature type="non-terminal residue" evidence="6">
    <location>
        <position position="1"/>
    </location>
</feature>
<evidence type="ECO:0000256" key="1">
    <source>
        <dbReference type="ARBA" id="ARBA00022737"/>
    </source>
</evidence>
<dbReference type="Gene3D" id="1.25.40.10">
    <property type="entry name" value="Tetratricopeptide repeat domain"/>
    <property type="match status" value="2"/>
</dbReference>
<organism evidence="6 7">
    <name type="scientific">Reticulomyxa filosa</name>
    <dbReference type="NCBI Taxonomy" id="46433"/>
    <lineage>
        <taxon>Eukaryota</taxon>
        <taxon>Sar</taxon>
        <taxon>Rhizaria</taxon>
        <taxon>Retaria</taxon>
        <taxon>Foraminifera</taxon>
        <taxon>Monothalamids</taxon>
        <taxon>Reticulomyxidae</taxon>
        <taxon>Reticulomyxa</taxon>
    </lineage>
</organism>
<dbReference type="AlphaFoldDB" id="X6P2C7"/>
<proteinExistence type="predicted"/>
<accession>X6P2C7</accession>
<dbReference type="SMART" id="SM00028">
    <property type="entry name" value="TPR"/>
    <property type="match status" value="4"/>
</dbReference>
<dbReference type="Gene3D" id="1.10.150.50">
    <property type="entry name" value="Transcription Factor, Ets-1"/>
    <property type="match status" value="1"/>
</dbReference>
<feature type="transmembrane region" description="Helical" evidence="4">
    <location>
        <begin position="478"/>
        <end position="496"/>
    </location>
</feature>